<keyword evidence="1" id="KW-1133">Transmembrane helix</keyword>
<evidence type="ECO:0000313" key="2">
    <source>
        <dbReference type="EMBL" id="PWU23825.1"/>
    </source>
</evidence>
<keyword evidence="1" id="KW-0472">Membrane</keyword>
<dbReference type="AlphaFoldDB" id="A0A317JQV8"/>
<dbReference type="Pfam" id="PF06691">
    <property type="entry name" value="DUF1189"/>
    <property type="match status" value="1"/>
</dbReference>
<evidence type="ECO:0008006" key="4">
    <source>
        <dbReference type="Google" id="ProtNLM"/>
    </source>
</evidence>
<name>A0A317JQV8_9BACT</name>
<evidence type="ECO:0000313" key="3">
    <source>
        <dbReference type="Proteomes" id="UP000246104"/>
    </source>
</evidence>
<keyword evidence="1" id="KW-0812">Transmembrane</keyword>
<dbReference type="EMBL" id="PSRQ01000022">
    <property type="protein sequence ID" value="PWU23825.1"/>
    <property type="molecule type" value="Genomic_DNA"/>
</dbReference>
<evidence type="ECO:0000256" key="1">
    <source>
        <dbReference type="SAM" id="Phobius"/>
    </source>
</evidence>
<feature type="transmembrane region" description="Helical" evidence="1">
    <location>
        <begin position="188"/>
        <end position="215"/>
    </location>
</feature>
<proteinExistence type="predicted"/>
<dbReference type="Proteomes" id="UP000246104">
    <property type="component" value="Unassembled WGS sequence"/>
</dbReference>
<sequence length="277" mass="31012">MIRKLRTYIRTLIKSASEPSYYREVLQAKVWFSVQFFLVSVVLATIGLIIVLRLYDVPMMLSTTKTSASDIIAQLPDTTFFSYTNNTLTTQGLTLPFTFTSPSELTNLGAPKNIAVITSEDHAQSSALFTITPHAIYADGDDTEKMTYDTIFDSNWSAKKSDLPWFVNQNIEQVRQSSTAALLVFSPFLFIIQLLVTGFILFFFTFFASLLAWVLGIKLPFIKLIQLGLHAMSIGILIDLVPQLFGVHTSISLTGPAYIGIMLLAFFSIRSKQPQKH</sequence>
<accession>A0A317JQV8</accession>
<organism evidence="2 3">
    <name type="scientific">Candidatus Cerribacteria bacterium 'Amazon FNV 2010 28 9'</name>
    <dbReference type="NCBI Taxonomy" id="2081795"/>
    <lineage>
        <taxon>Bacteria</taxon>
        <taxon>Candidatus Cerribacteria</taxon>
    </lineage>
</organism>
<feature type="transmembrane region" description="Helical" evidence="1">
    <location>
        <begin position="227"/>
        <end position="245"/>
    </location>
</feature>
<dbReference type="InterPro" id="IPR009574">
    <property type="entry name" value="DUF1189"/>
</dbReference>
<reference evidence="2 3" key="1">
    <citation type="submission" date="2018-02" db="EMBL/GenBank/DDBJ databases">
        <title>Genomic Reconstructions from Amazon Rainforest and Pasture Soil Reveal Novel Insights into the Physiology of Candidate Phyla in Tropical Sites.</title>
        <authorList>
            <person name="Kroeger M.E."/>
            <person name="Delmont T."/>
            <person name="Eren A.M."/>
            <person name="Guo J."/>
            <person name="Meyer K.M."/>
            <person name="Khan K."/>
            <person name="Rodrigues J.L.M."/>
            <person name="Bohannan B.J.M."/>
            <person name="Tringe S."/>
            <person name="Borges C.D."/>
            <person name="Tiedje J."/>
            <person name="Tsai S.M."/>
            <person name="Nusslein K."/>
        </authorList>
    </citation>
    <scope>NUCLEOTIDE SEQUENCE [LARGE SCALE GENOMIC DNA]</scope>
    <source>
        <strain evidence="2">Amazon FNV 2010 28 9</strain>
    </source>
</reference>
<comment type="caution">
    <text evidence="2">The sequence shown here is derived from an EMBL/GenBank/DDBJ whole genome shotgun (WGS) entry which is preliminary data.</text>
</comment>
<feature type="transmembrane region" description="Helical" evidence="1">
    <location>
        <begin position="30"/>
        <end position="55"/>
    </location>
</feature>
<feature type="transmembrane region" description="Helical" evidence="1">
    <location>
        <begin position="251"/>
        <end position="269"/>
    </location>
</feature>
<protein>
    <recommendedName>
        <fullName evidence="4">DUF1189 domain-containing protein</fullName>
    </recommendedName>
</protein>
<gene>
    <name evidence="2" type="ORF">C5B42_01525</name>
</gene>